<name>A0A2H6KF10_9APIC</name>
<dbReference type="RefSeq" id="XP_028867810.1">
    <property type="nucleotide sequence ID" value="XM_029011977.1"/>
</dbReference>
<evidence type="ECO:0008006" key="4">
    <source>
        <dbReference type="Google" id="ProtNLM"/>
    </source>
</evidence>
<evidence type="ECO:0000313" key="3">
    <source>
        <dbReference type="Proteomes" id="UP000236319"/>
    </source>
</evidence>
<dbReference type="AlphaFoldDB" id="A0A2H6KF10"/>
<dbReference type="SUPFAM" id="SSF46579">
    <property type="entry name" value="Prefoldin"/>
    <property type="match status" value="1"/>
</dbReference>
<dbReference type="VEuPathDB" id="PiroplasmaDB:BOVATA_030600"/>
<dbReference type="InterPro" id="IPR009053">
    <property type="entry name" value="Prefoldin"/>
</dbReference>
<dbReference type="OrthoDB" id="433124at2759"/>
<dbReference type="GeneID" id="39875337"/>
<dbReference type="InterPro" id="IPR004127">
    <property type="entry name" value="Prefoldin_subunit_alpha"/>
</dbReference>
<dbReference type="Gene3D" id="1.10.287.370">
    <property type="match status" value="1"/>
</dbReference>
<dbReference type="Proteomes" id="UP000236319">
    <property type="component" value="Unassembled WGS sequence"/>
</dbReference>
<evidence type="ECO:0000256" key="1">
    <source>
        <dbReference type="SAM" id="Coils"/>
    </source>
</evidence>
<protein>
    <recommendedName>
        <fullName evidence="4">Prefoldin subunit</fullName>
    </recommendedName>
</protein>
<organism evidence="2 3">
    <name type="scientific">Babesia ovata</name>
    <dbReference type="NCBI Taxonomy" id="189622"/>
    <lineage>
        <taxon>Eukaryota</taxon>
        <taxon>Sar</taxon>
        <taxon>Alveolata</taxon>
        <taxon>Apicomplexa</taxon>
        <taxon>Aconoidasida</taxon>
        <taxon>Piroplasmida</taxon>
        <taxon>Babesiidae</taxon>
        <taxon>Babesia</taxon>
    </lineage>
</organism>
<evidence type="ECO:0000313" key="2">
    <source>
        <dbReference type="EMBL" id="GBE61567.1"/>
    </source>
</evidence>
<proteinExistence type="predicted"/>
<dbReference type="Pfam" id="PF02996">
    <property type="entry name" value="Prefoldin"/>
    <property type="match status" value="1"/>
</dbReference>
<comment type="caution">
    <text evidence="2">The sequence shown here is derived from an EMBL/GenBank/DDBJ whole genome shotgun (WGS) entry which is preliminary data.</text>
</comment>
<keyword evidence="1" id="KW-0175">Coiled coil</keyword>
<keyword evidence="3" id="KW-1185">Reference proteome</keyword>
<reference evidence="2 3" key="1">
    <citation type="journal article" date="2017" name="BMC Genomics">
        <title>Whole-genome assembly of Babesia ovata and comparative genomics between closely related pathogens.</title>
        <authorList>
            <person name="Yamagishi J."/>
            <person name="Asada M."/>
            <person name="Hakimi H."/>
            <person name="Tanaka T.Q."/>
            <person name="Sugimoto C."/>
            <person name="Kawazu S."/>
        </authorList>
    </citation>
    <scope>NUCLEOTIDE SEQUENCE [LARGE SCALE GENOMIC DNA]</scope>
    <source>
        <strain evidence="2 3">Miyake</strain>
    </source>
</reference>
<feature type="coiled-coil region" evidence="1">
    <location>
        <begin position="124"/>
        <end position="151"/>
    </location>
</feature>
<gene>
    <name evidence="2" type="ORF">BOVATA_030600</name>
</gene>
<sequence>MLDNDDTLADGEVLSVLRQQLPPQLRNVESVEDLLEYGISVAKADRDRAVRNFLNTKQLMANIKLLERLDDHTRAYIDAGNGIFLPARLLVWNTRNSIKLRKDRHILVHIGYQFYLAMNHEEAYAFAAERLKLLQQSINTLNAKVAEQRAQAFIIAETLCTMSAAGIR</sequence>
<dbReference type="EMBL" id="BDSA01000003">
    <property type="protein sequence ID" value="GBE61567.1"/>
    <property type="molecule type" value="Genomic_DNA"/>
</dbReference>
<accession>A0A2H6KF10</accession>